<reference evidence="8 9" key="1">
    <citation type="journal article" date="2012" name="Science">
        <title>The Paleozoic origin of enzymatic lignin decomposition reconstructed from 31 fungal genomes.</title>
        <authorList>
            <person name="Floudas D."/>
            <person name="Binder M."/>
            <person name="Riley R."/>
            <person name="Barry K."/>
            <person name="Blanchette R.A."/>
            <person name="Henrissat B."/>
            <person name="Martinez A.T."/>
            <person name="Otillar R."/>
            <person name="Spatafora J.W."/>
            <person name="Yadav J.S."/>
            <person name="Aerts A."/>
            <person name="Benoit I."/>
            <person name="Boyd A."/>
            <person name="Carlson A."/>
            <person name="Copeland A."/>
            <person name="Coutinho P.M."/>
            <person name="de Vries R.P."/>
            <person name="Ferreira P."/>
            <person name="Findley K."/>
            <person name="Foster B."/>
            <person name="Gaskell J."/>
            <person name="Glotzer D."/>
            <person name="Gorecki P."/>
            <person name="Heitman J."/>
            <person name="Hesse C."/>
            <person name="Hori C."/>
            <person name="Igarashi K."/>
            <person name="Jurgens J.A."/>
            <person name="Kallen N."/>
            <person name="Kersten P."/>
            <person name="Kohler A."/>
            <person name="Kuees U."/>
            <person name="Kumar T.K.A."/>
            <person name="Kuo A."/>
            <person name="LaButti K."/>
            <person name="Larrondo L.F."/>
            <person name="Lindquist E."/>
            <person name="Ling A."/>
            <person name="Lombard V."/>
            <person name="Lucas S."/>
            <person name="Lundell T."/>
            <person name="Martin R."/>
            <person name="McLaughlin D.J."/>
            <person name="Morgenstern I."/>
            <person name="Morin E."/>
            <person name="Murat C."/>
            <person name="Nagy L.G."/>
            <person name="Nolan M."/>
            <person name="Ohm R.A."/>
            <person name="Patyshakuliyeva A."/>
            <person name="Rokas A."/>
            <person name="Ruiz-Duenas F.J."/>
            <person name="Sabat G."/>
            <person name="Salamov A."/>
            <person name="Samejima M."/>
            <person name="Schmutz J."/>
            <person name="Slot J.C."/>
            <person name="St John F."/>
            <person name="Stenlid J."/>
            <person name="Sun H."/>
            <person name="Sun S."/>
            <person name="Syed K."/>
            <person name="Tsang A."/>
            <person name="Wiebenga A."/>
            <person name="Young D."/>
            <person name="Pisabarro A."/>
            <person name="Eastwood D.C."/>
            <person name="Martin F."/>
            <person name="Cullen D."/>
            <person name="Grigoriev I.V."/>
            <person name="Hibbett D.S."/>
        </authorList>
    </citation>
    <scope>NUCLEOTIDE SEQUENCE</scope>
    <source>
        <strain evidence="9">FP-58527</strain>
    </source>
</reference>
<keyword evidence="4 7" id="KW-0560">Oxidoreductase</keyword>
<protein>
    <recommendedName>
        <fullName evidence="10">Cytochrome P450</fullName>
    </recommendedName>
</protein>
<evidence type="ECO:0000256" key="2">
    <source>
        <dbReference type="ARBA" id="ARBA00010617"/>
    </source>
</evidence>
<keyword evidence="6 7" id="KW-0349">Heme</keyword>
<dbReference type="GO" id="GO:0005506">
    <property type="term" value="F:iron ion binding"/>
    <property type="evidence" value="ECO:0007669"/>
    <property type="project" value="InterPro"/>
</dbReference>
<evidence type="ECO:0000256" key="1">
    <source>
        <dbReference type="ARBA" id="ARBA00001971"/>
    </source>
</evidence>
<dbReference type="InterPro" id="IPR017972">
    <property type="entry name" value="Cyt_P450_CS"/>
</dbReference>
<dbReference type="Gene3D" id="1.10.630.10">
    <property type="entry name" value="Cytochrome P450"/>
    <property type="match status" value="1"/>
</dbReference>
<dbReference type="HOGENOM" id="CLU_022195_0_2_1"/>
<accession>S8DPA6</accession>
<evidence type="ECO:0000256" key="3">
    <source>
        <dbReference type="ARBA" id="ARBA00022723"/>
    </source>
</evidence>
<dbReference type="Pfam" id="PF00067">
    <property type="entry name" value="p450"/>
    <property type="match status" value="1"/>
</dbReference>
<evidence type="ECO:0000256" key="7">
    <source>
        <dbReference type="RuleBase" id="RU000461"/>
    </source>
</evidence>
<dbReference type="AlphaFoldDB" id="S8DPA6"/>
<dbReference type="STRING" id="743788.S8DPA6"/>
<dbReference type="PRINTS" id="PR00463">
    <property type="entry name" value="EP450I"/>
</dbReference>
<dbReference type="eggNOG" id="KOG0684">
    <property type="taxonomic scope" value="Eukaryota"/>
</dbReference>
<dbReference type="InterPro" id="IPR036396">
    <property type="entry name" value="Cyt_P450_sf"/>
</dbReference>
<name>S8DPA6_FOMSC</name>
<keyword evidence="3 6" id="KW-0479">Metal-binding</keyword>
<evidence type="ECO:0000256" key="5">
    <source>
        <dbReference type="ARBA" id="ARBA00023004"/>
    </source>
</evidence>
<feature type="binding site" description="axial binding residue" evidence="6">
    <location>
        <position position="441"/>
    </location>
    <ligand>
        <name>heme</name>
        <dbReference type="ChEBI" id="CHEBI:30413"/>
    </ligand>
    <ligandPart>
        <name>Fe</name>
        <dbReference type="ChEBI" id="CHEBI:18248"/>
    </ligandPart>
</feature>
<dbReference type="PANTHER" id="PTHR46206">
    <property type="entry name" value="CYTOCHROME P450"/>
    <property type="match status" value="1"/>
</dbReference>
<sequence>MADTWEVVATVAGICLVSILLRWRLDPLYSIPTIGPSFPLLSYIGVFKYYKDAPGVLAEGYAKYKTFKVAMPDQWIVIVSGADMNEELRKVPDSHADFLGAADELFSFRYTFSENVADHPIYVPAIRGPLTRNLGGMFSDVVDEINEAFVDSIDSKLKGGEWLGVNVLMAMAVITSRASSRIFVGLPLCRNEEYLRIIRQFTLDVWRAQYILSWFPKPMKRIIGPFLPWARRATRQASVHLRPMIDARQNKLKVKGESSSDKPNDYLMWVMDEAARQGQPVEVVIDAVMASNFAAIYTSSNSITQALYYLASSPKYAAILREEVEIIVREHGWNKIAIGTMWKLDSFMRESQRLNGIMHISVMHKSKKEFTLSDGTFIPAGVFVAGASTATHRDARSYENPDTFDPMRFADMCSEEGDNLKHQFFGTSPEYVAFGHGKHACPGRFFAVNQLKIMMAYILLHYDIKFDGEEGKPDNWSRWHSAIPGNATVLFRRRQDE</sequence>
<organism evidence="8 9">
    <name type="scientific">Fomitopsis schrenkii</name>
    <name type="common">Brown rot fungus</name>
    <dbReference type="NCBI Taxonomy" id="2126942"/>
    <lineage>
        <taxon>Eukaryota</taxon>
        <taxon>Fungi</taxon>
        <taxon>Dikarya</taxon>
        <taxon>Basidiomycota</taxon>
        <taxon>Agaricomycotina</taxon>
        <taxon>Agaricomycetes</taxon>
        <taxon>Polyporales</taxon>
        <taxon>Fomitopsis</taxon>
    </lineage>
</organism>
<dbReference type="PROSITE" id="PS00086">
    <property type="entry name" value="CYTOCHROME_P450"/>
    <property type="match status" value="1"/>
</dbReference>
<evidence type="ECO:0000256" key="6">
    <source>
        <dbReference type="PIRSR" id="PIRSR602401-1"/>
    </source>
</evidence>
<keyword evidence="7" id="KW-0503">Monooxygenase</keyword>
<comment type="cofactor">
    <cofactor evidence="1 6">
        <name>heme</name>
        <dbReference type="ChEBI" id="CHEBI:30413"/>
    </cofactor>
</comment>
<evidence type="ECO:0000256" key="4">
    <source>
        <dbReference type="ARBA" id="ARBA00023002"/>
    </source>
</evidence>
<dbReference type="GO" id="GO:0016705">
    <property type="term" value="F:oxidoreductase activity, acting on paired donors, with incorporation or reduction of molecular oxygen"/>
    <property type="evidence" value="ECO:0007669"/>
    <property type="project" value="InterPro"/>
</dbReference>
<dbReference type="InterPro" id="IPR002401">
    <property type="entry name" value="Cyt_P450_E_grp-I"/>
</dbReference>
<keyword evidence="9" id="KW-1185">Reference proteome</keyword>
<evidence type="ECO:0000313" key="9">
    <source>
        <dbReference type="Proteomes" id="UP000015241"/>
    </source>
</evidence>
<dbReference type="OrthoDB" id="1844152at2759"/>
<evidence type="ECO:0008006" key="10">
    <source>
        <dbReference type="Google" id="ProtNLM"/>
    </source>
</evidence>
<dbReference type="EMBL" id="KE504295">
    <property type="protein sequence ID" value="EPS93148.1"/>
    <property type="molecule type" value="Genomic_DNA"/>
</dbReference>
<dbReference type="GO" id="GO:0020037">
    <property type="term" value="F:heme binding"/>
    <property type="evidence" value="ECO:0007669"/>
    <property type="project" value="InterPro"/>
</dbReference>
<dbReference type="InParanoid" id="S8DPA6"/>
<dbReference type="GO" id="GO:0004497">
    <property type="term" value="F:monooxygenase activity"/>
    <property type="evidence" value="ECO:0007669"/>
    <property type="project" value="UniProtKB-KW"/>
</dbReference>
<gene>
    <name evidence="8" type="ORF">FOMPIDRAFT_1020720</name>
</gene>
<keyword evidence="5 6" id="KW-0408">Iron</keyword>
<dbReference type="SUPFAM" id="SSF48264">
    <property type="entry name" value="Cytochrome P450"/>
    <property type="match status" value="1"/>
</dbReference>
<dbReference type="InterPro" id="IPR001128">
    <property type="entry name" value="Cyt_P450"/>
</dbReference>
<dbReference type="Proteomes" id="UP000015241">
    <property type="component" value="Unassembled WGS sequence"/>
</dbReference>
<evidence type="ECO:0000313" key="8">
    <source>
        <dbReference type="EMBL" id="EPS93148.1"/>
    </source>
</evidence>
<comment type="similarity">
    <text evidence="2 7">Belongs to the cytochrome P450 family.</text>
</comment>
<proteinExistence type="inferred from homology"/>
<dbReference type="CDD" id="cd11041">
    <property type="entry name" value="CYP503A1-like"/>
    <property type="match status" value="1"/>
</dbReference>